<dbReference type="EMBL" id="NVLX01000026">
    <property type="protein sequence ID" value="PDZ14658.1"/>
    <property type="molecule type" value="Genomic_DNA"/>
</dbReference>
<accession>A0A2A7D427</accession>
<evidence type="ECO:0000313" key="2">
    <source>
        <dbReference type="Proteomes" id="UP000220192"/>
    </source>
</evidence>
<proteinExistence type="predicted"/>
<sequence>MINLKEISINEKGEVEESLRLPTNRFPETAESIKDSIANGKTDICRIDHNGVQNEENKL</sequence>
<gene>
    <name evidence="1" type="ORF">CON16_23815</name>
</gene>
<dbReference type="AlphaFoldDB" id="A0A2A7D427"/>
<dbReference type="Proteomes" id="UP000220192">
    <property type="component" value="Unassembled WGS sequence"/>
</dbReference>
<evidence type="ECO:0000313" key="1">
    <source>
        <dbReference type="EMBL" id="PDZ14658.1"/>
    </source>
</evidence>
<organism evidence="1 2">
    <name type="scientific">Bacillus anthracis</name>
    <name type="common">anthrax bacterium</name>
    <dbReference type="NCBI Taxonomy" id="1392"/>
    <lineage>
        <taxon>Bacteria</taxon>
        <taxon>Bacillati</taxon>
        <taxon>Bacillota</taxon>
        <taxon>Bacilli</taxon>
        <taxon>Bacillales</taxon>
        <taxon>Bacillaceae</taxon>
        <taxon>Bacillus</taxon>
        <taxon>Bacillus cereus group</taxon>
    </lineage>
</organism>
<comment type="caution">
    <text evidence="1">The sequence shown here is derived from an EMBL/GenBank/DDBJ whole genome shotgun (WGS) entry which is preliminary data.</text>
</comment>
<reference evidence="1 2" key="1">
    <citation type="submission" date="2017-09" db="EMBL/GenBank/DDBJ databases">
        <title>Large-scale bioinformatics analysis of Bacillus genomes uncovers conserved roles of natural products in bacterial physiology.</title>
        <authorList>
            <consortium name="Agbiome Team Llc"/>
            <person name="Bleich R.M."/>
            <person name="Grubbs K.J."/>
            <person name="Santa Maria K.C."/>
            <person name="Allen S.E."/>
            <person name="Farag S."/>
            <person name="Shank E.A."/>
            <person name="Bowers A."/>
        </authorList>
    </citation>
    <scope>NUCLEOTIDE SEQUENCE [LARGE SCALE GENOMIC DNA]</scope>
    <source>
        <strain evidence="1 2">AFS095574</strain>
    </source>
</reference>
<protein>
    <submittedName>
        <fullName evidence="1">Uncharacterized protein</fullName>
    </submittedName>
</protein>
<name>A0A2A7D427_BACAN</name>